<dbReference type="InterPro" id="IPR010155">
    <property type="entry name" value="CRISPR-assoc_prot_Cas5d"/>
</dbReference>
<dbReference type="Proteomes" id="UP000219494">
    <property type="component" value="Unassembled WGS sequence"/>
</dbReference>
<dbReference type="InterPro" id="IPR021124">
    <property type="entry name" value="CRISPR-assoc_prot_Cas5"/>
</dbReference>
<evidence type="ECO:0000256" key="1">
    <source>
        <dbReference type="ARBA" id="ARBA00023118"/>
    </source>
</evidence>
<organism evidence="2 3">
    <name type="scientific">Sphingomonas guangdongensis</name>
    <dbReference type="NCBI Taxonomy" id="1141890"/>
    <lineage>
        <taxon>Bacteria</taxon>
        <taxon>Pseudomonadati</taxon>
        <taxon>Pseudomonadota</taxon>
        <taxon>Alphaproteobacteria</taxon>
        <taxon>Sphingomonadales</taxon>
        <taxon>Sphingomonadaceae</taxon>
        <taxon>Sphingomonas</taxon>
    </lineage>
</organism>
<dbReference type="AlphaFoldDB" id="A0A285QGY0"/>
<name>A0A285QGY0_9SPHN</name>
<dbReference type="GO" id="GO:0051607">
    <property type="term" value="P:defense response to virus"/>
    <property type="evidence" value="ECO:0007669"/>
    <property type="project" value="UniProtKB-KW"/>
</dbReference>
<evidence type="ECO:0000313" key="2">
    <source>
        <dbReference type="EMBL" id="SOB80724.1"/>
    </source>
</evidence>
<dbReference type="Pfam" id="PF09704">
    <property type="entry name" value="Cas_Cas5d"/>
    <property type="match status" value="1"/>
</dbReference>
<evidence type="ECO:0000313" key="3">
    <source>
        <dbReference type="Proteomes" id="UP000219494"/>
    </source>
</evidence>
<dbReference type="GO" id="GO:0004519">
    <property type="term" value="F:endonuclease activity"/>
    <property type="evidence" value="ECO:0007669"/>
    <property type="project" value="InterPro"/>
</dbReference>
<gene>
    <name evidence="2" type="ORF">SAMN06297144_1206</name>
</gene>
<dbReference type="EMBL" id="OBMI01000001">
    <property type="protein sequence ID" value="SOB80724.1"/>
    <property type="molecule type" value="Genomic_DNA"/>
</dbReference>
<protein>
    <submittedName>
        <fullName evidence="2">CRISPR-associated protein, Cas5d family</fullName>
    </submittedName>
</protein>
<proteinExistence type="predicted"/>
<dbReference type="NCBIfam" id="TIGR02593">
    <property type="entry name" value="CRISPR_cas5"/>
    <property type="match status" value="1"/>
</dbReference>
<dbReference type="RefSeq" id="WP_179640879.1">
    <property type="nucleotide sequence ID" value="NZ_OBMI01000001.1"/>
</dbReference>
<dbReference type="GO" id="GO:0043571">
    <property type="term" value="P:maintenance of CRISPR repeat elements"/>
    <property type="evidence" value="ECO:0007669"/>
    <property type="project" value="InterPro"/>
</dbReference>
<dbReference type="Gene3D" id="3.30.70.2660">
    <property type="match status" value="1"/>
</dbReference>
<dbReference type="NCBIfam" id="TIGR01876">
    <property type="entry name" value="cas_Cas5d"/>
    <property type="match status" value="1"/>
</dbReference>
<sequence>MIEAAGADLQPSPTSKPFTLRVTGERAFFPRPEFRLDRVSFDVITPRAARGIFDAIHWRPSIRWTVERIRINAPIVRRTLHQGAGGGAGRTVILVDVDYSIDARLTLLSGRSETETLAEHAAMFARRTRKPRPGTKLYLGRPDFIAQVEAVGSDDSACAPYGAKELDLGWLPFDHSYDDDSGQAYFHAVARAGAIEIPAANAEDLFA</sequence>
<reference evidence="2 3" key="1">
    <citation type="submission" date="2017-07" db="EMBL/GenBank/DDBJ databases">
        <authorList>
            <person name="Sun Z.S."/>
            <person name="Albrecht U."/>
            <person name="Echele G."/>
            <person name="Lee C.C."/>
        </authorList>
    </citation>
    <scope>NUCLEOTIDE SEQUENCE [LARGE SCALE GENOMIC DNA]</scope>
    <source>
        <strain evidence="2 3">CGMCC 1.12672</strain>
    </source>
</reference>
<keyword evidence="3" id="KW-1185">Reference proteome</keyword>
<accession>A0A285QGY0</accession>
<dbReference type="InterPro" id="IPR013422">
    <property type="entry name" value="CRISPR-assoc_prot_Cas5_N"/>
</dbReference>
<keyword evidence="1" id="KW-0051">Antiviral defense</keyword>